<reference evidence="2 3" key="1">
    <citation type="submission" date="2017-05" db="EMBL/GenBank/DDBJ databases">
        <title>Genome Analysis of Maritalea myrionectae HL2708#5.</title>
        <authorList>
            <consortium name="Cotde Inc.-PKNU"/>
            <person name="Jang D."/>
            <person name="Oh H.-M."/>
        </authorList>
    </citation>
    <scope>NUCLEOTIDE SEQUENCE [LARGE SCALE GENOMIC DNA]</scope>
    <source>
        <strain evidence="2 3">HL2708#5</strain>
    </source>
</reference>
<keyword evidence="1" id="KW-0812">Transmembrane</keyword>
<evidence type="ECO:0008006" key="4">
    <source>
        <dbReference type="Google" id="ProtNLM"/>
    </source>
</evidence>
<dbReference type="AlphaFoldDB" id="A0A2R4ME27"/>
<feature type="transmembrane region" description="Helical" evidence="1">
    <location>
        <begin position="64"/>
        <end position="87"/>
    </location>
</feature>
<dbReference type="RefSeq" id="WP_117395517.1">
    <property type="nucleotide sequence ID" value="NZ_CP021330.1"/>
</dbReference>
<proteinExistence type="predicted"/>
<dbReference type="Proteomes" id="UP000258927">
    <property type="component" value="Chromosome"/>
</dbReference>
<keyword evidence="3" id="KW-1185">Reference proteome</keyword>
<dbReference type="KEGG" id="mmyr:MXMO3_01616"/>
<sequence>MDTLILTSTIAEEIQLSIAPVFLLTAIAGFLNVLGAHLSRAVDQLTLDEGSAAGSARDVRRIHYIIWSSRLSVMTAILVCLVVILIFLGDHVEPDLTGFISFSFVAAMSLLTVALILFLMQLTVARERALIIAKAGKRDVKK</sequence>
<feature type="transmembrane region" description="Helical" evidence="1">
    <location>
        <begin position="14"/>
        <end position="34"/>
    </location>
</feature>
<accession>A0A2R4ME27</accession>
<gene>
    <name evidence="2" type="ORF">MXMO3_01616</name>
</gene>
<keyword evidence="1" id="KW-0472">Membrane</keyword>
<evidence type="ECO:0000313" key="3">
    <source>
        <dbReference type="Proteomes" id="UP000258927"/>
    </source>
</evidence>
<dbReference type="STRING" id="1122213.GCA_000423365_01174"/>
<evidence type="ECO:0000256" key="1">
    <source>
        <dbReference type="SAM" id="Phobius"/>
    </source>
</evidence>
<organism evidence="2 3">
    <name type="scientific">Maritalea myrionectae</name>
    <dbReference type="NCBI Taxonomy" id="454601"/>
    <lineage>
        <taxon>Bacteria</taxon>
        <taxon>Pseudomonadati</taxon>
        <taxon>Pseudomonadota</taxon>
        <taxon>Alphaproteobacteria</taxon>
        <taxon>Hyphomicrobiales</taxon>
        <taxon>Devosiaceae</taxon>
        <taxon>Maritalea</taxon>
    </lineage>
</organism>
<feature type="transmembrane region" description="Helical" evidence="1">
    <location>
        <begin position="99"/>
        <end position="120"/>
    </location>
</feature>
<protein>
    <recommendedName>
        <fullName evidence="4">DUF2721 domain-containing protein</fullName>
    </recommendedName>
</protein>
<dbReference type="Pfam" id="PF11026">
    <property type="entry name" value="DUF2721"/>
    <property type="match status" value="1"/>
</dbReference>
<evidence type="ECO:0000313" key="2">
    <source>
        <dbReference type="EMBL" id="AVX04146.1"/>
    </source>
</evidence>
<dbReference type="InterPro" id="IPR021279">
    <property type="entry name" value="DUF2721"/>
</dbReference>
<name>A0A2R4ME27_9HYPH</name>
<dbReference type="EMBL" id="CP021330">
    <property type="protein sequence ID" value="AVX04146.1"/>
    <property type="molecule type" value="Genomic_DNA"/>
</dbReference>
<keyword evidence="1" id="KW-1133">Transmembrane helix</keyword>